<accession>A0ABT4LK49</accession>
<feature type="compositionally biased region" description="Polar residues" evidence="1">
    <location>
        <begin position="1"/>
        <end position="16"/>
    </location>
</feature>
<name>A0ABT4LK49_9PROT</name>
<keyword evidence="3" id="KW-1185">Reference proteome</keyword>
<protein>
    <submittedName>
        <fullName evidence="2">DUF938 domain-containing protein</fullName>
    </submittedName>
</protein>
<dbReference type="Proteomes" id="UP001069802">
    <property type="component" value="Unassembled WGS sequence"/>
</dbReference>
<proteinExistence type="predicted"/>
<dbReference type="RefSeq" id="WP_269423608.1">
    <property type="nucleotide sequence ID" value="NZ_JAPWGY010000003.1"/>
</dbReference>
<organism evidence="2 3">
    <name type="scientific">Kiloniella laminariae</name>
    <dbReference type="NCBI Taxonomy" id="454162"/>
    <lineage>
        <taxon>Bacteria</taxon>
        <taxon>Pseudomonadati</taxon>
        <taxon>Pseudomonadota</taxon>
        <taxon>Alphaproteobacteria</taxon>
        <taxon>Rhodospirillales</taxon>
        <taxon>Kiloniellaceae</taxon>
        <taxon>Kiloniella</taxon>
    </lineage>
</organism>
<dbReference type="SUPFAM" id="SSF53335">
    <property type="entry name" value="S-adenosyl-L-methionine-dependent methyltransferases"/>
    <property type="match status" value="1"/>
</dbReference>
<dbReference type="InterPro" id="IPR029063">
    <property type="entry name" value="SAM-dependent_MTases_sf"/>
</dbReference>
<dbReference type="Gene3D" id="3.40.50.150">
    <property type="entry name" value="Vaccinia Virus protein VP39"/>
    <property type="match status" value="1"/>
</dbReference>
<reference evidence="2" key="1">
    <citation type="submission" date="2022-12" db="EMBL/GenBank/DDBJ databases">
        <title>Bacterial isolates from different developmental stages of Nematostella vectensis.</title>
        <authorList>
            <person name="Fraune S."/>
        </authorList>
    </citation>
    <scope>NUCLEOTIDE SEQUENCE</scope>
    <source>
        <strain evidence="2">G21630-S1</strain>
    </source>
</reference>
<dbReference type="Pfam" id="PF06080">
    <property type="entry name" value="DUF938"/>
    <property type="match status" value="1"/>
</dbReference>
<dbReference type="EMBL" id="JAPWGY010000003">
    <property type="protein sequence ID" value="MCZ4281459.1"/>
    <property type="molecule type" value="Genomic_DNA"/>
</dbReference>
<dbReference type="PANTHER" id="PTHR20974:SF0">
    <property type="entry name" value="UPF0585 PROTEIN CG18661"/>
    <property type="match status" value="1"/>
</dbReference>
<comment type="caution">
    <text evidence="2">The sequence shown here is derived from an EMBL/GenBank/DDBJ whole genome shotgun (WGS) entry which is preliminary data.</text>
</comment>
<sequence>MTDTPRSNTSSDNFPSKSIPRRHAPATARNRAAILAVLRDILPQEGLLLEIASGTGEHAAWLGPQLAPLRWQTSEYSRDNFPDITAYLQEAGADNLLPPVHIDTTSNHWPLEQADAAACINMLHIAPWAATCGLFAGMARILKPDSPLYLYGPFFQDGVPTAPSNLNFDASLRNQNKEWGIRSLEDVQRVANEQGFDLERVVAMPANNLSVIFKRTFSPPER</sequence>
<dbReference type="InterPro" id="IPR010342">
    <property type="entry name" value="DUF938"/>
</dbReference>
<evidence type="ECO:0000256" key="1">
    <source>
        <dbReference type="SAM" id="MobiDB-lite"/>
    </source>
</evidence>
<evidence type="ECO:0000313" key="3">
    <source>
        <dbReference type="Proteomes" id="UP001069802"/>
    </source>
</evidence>
<gene>
    <name evidence="2" type="ORF">O4H49_11765</name>
</gene>
<feature type="region of interest" description="Disordered" evidence="1">
    <location>
        <begin position="1"/>
        <end position="25"/>
    </location>
</feature>
<evidence type="ECO:0000313" key="2">
    <source>
        <dbReference type="EMBL" id="MCZ4281459.1"/>
    </source>
</evidence>
<dbReference type="PANTHER" id="PTHR20974">
    <property type="entry name" value="UPF0585 PROTEIN CG18661"/>
    <property type="match status" value="1"/>
</dbReference>